<evidence type="ECO:0000313" key="1">
    <source>
        <dbReference type="EMBL" id="OQP63836.1"/>
    </source>
</evidence>
<organism evidence="1 2">
    <name type="scientific">Niastella vici</name>
    <dbReference type="NCBI Taxonomy" id="1703345"/>
    <lineage>
        <taxon>Bacteria</taxon>
        <taxon>Pseudomonadati</taxon>
        <taxon>Bacteroidota</taxon>
        <taxon>Chitinophagia</taxon>
        <taxon>Chitinophagales</taxon>
        <taxon>Chitinophagaceae</taxon>
        <taxon>Niastella</taxon>
    </lineage>
</organism>
<dbReference type="AlphaFoldDB" id="A0A1V9G016"/>
<reference evidence="1 2" key="1">
    <citation type="submission" date="2016-03" db="EMBL/GenBank/DDBJ databases">
        <title>Niastella vici sp. nov., isolated from farmland soil.</title>
        <authorList>
            <person name="Chen L."/>
            <person name="Wang D."/>
            <person name="Yang S."/>
            <person name="Wang G."/>
        </authorList>
    </citation>
    <scope>NUCLEOTIDE SEQUENCE [LARGE SCALE GENOMIC DNA]</scope>
    <source>
        <strain evidence="1 2">DJ57</strain>
    </source>
</reference>
<dbReference type="STRING" id="1703345.A3860_23140"/>
<gene>
    <name evidence="1" type="ORF">A3860_23140</name>
</gene>
<sequence length="348" mass="40095">MAKIFIEQPLKETRISAGEKVAFLKQPGAYPFEVSQVEAKETHMSWVFLADGFAYKLKKPVKYRFLDFSILEARFRDCRDEVRLNRRLAKNIYLGIIPLTVDEKGTMTLEGKGTIIDWLVKMKRLPEENMLDYVIRHHIVNKTMVQPAAILLTEFYKGAQSADTKPGLYREKLKGEVHAVYRELVNPMFQLPIAMIELLTAGLLHFLNDHASMFDKRVTDGKIIEAHGDLRPEHICIAQEPAIIDCLEFNRDLRILDTAEELSFLAMECDILGNFLVGDLFLDTYASFTSDHIPSSLILFYKIKRACLRTFLVIRHILEPMYKEDPKWLAKANGYLQLAAQYHKKLIA</sequence>
<dbReference type="Proteomes" id="UP000192796">
    <property type="component" value="Unassembled WGS sequence"/>
</dbReference>
<evidence type="ECO:0008006" key="3">
    <source>
        <dbReference type="Google" id="ProtNLM"/>
    </source>
</evidence>
<dbReference type="EMBL" id="LVYD01000044">
    <property type="protein sequence ID" value="OQP63836.1"/>
    <property type="molecule type" value="Genomic_DNA"/>
</dbReference>
<protein>
    <recommendedName>
        <fullName evidence="3">Aminoglycoside phosphotransferase domain-containing protein</fullName>
    </recommendedName>
</protein>
<proteinExistence type="predicted"/>
<dbReference type="RefSeq" id="WP_081147500.1">
    <property type="nucleotide sequence ID" value="NZ_LVYD01000044.1"/>
</dbReference>
<accession>A0A1V9G016</accession>
<dbReference type="SUPFAM" id="SSF56112">
    <property type="entry name" value="Protein kinase-like (PK-like)"/>
    <property type="match status" value="1"/>
</dbReference>
<comment type="caution">
    <text evidence="1">The sequence shown here is derived from an EMBL/GenBank/DDBJ whole genome shotgun (WGS) entry which is preliminary data.</text>
</comment>
<evidence type="ECO:0000313" key="2">
    <source>
        <dbReference type="Proteomes" id="UP000192796"/>
    </source>
</evidence>
<keyword evidence="2" id="KW-1185">Reference proteome</keyword>
<dbReference type="OrthoDB" id="9810277at2"/>
<dbReference type="InterPro" id="IPR011009">
    <property type="entry name" value="Kinase-like_dom_sf"/>
</dbReference>
<name>A0A1V9G016_9BACT</name>